<protein>
    <recommendedName>
        <fullName evidence="3">DUF2599 domain-containing protein</fullName>
    </recommendedName>
</protein>
<name>D6ZCZ8_SEGRD</name>
<reference evidence="1 2" key="1">
    <citation type="journal article" date="2010" name="Stand. Genomic Sci.">
        <title>Complete genome sequence of Segniliparus rotundus type strain (CDC 1076).</title>
        <authorList>
            <person name="Sikorski J."/>
            <person name="Lapidus A."/>
            <person name="Copeland A."/>
            <person name="Misra M."/>
            <person name="Glavina Del Rio T."/>
            <person name="Nolan M."/>
            <person name="Lucas S."/>
            <person name="Chen F."/>
            <person name="Tice H."/>
            <person name="Cheng J.F."/>
            <person name="Jando M."/>
            <person name="Schneider S."/>
            <person name="Bruce D."/>
            <person name="Goodwin L."/>
            <person name="Pitluck S."/>
            <person name="Liolios K."/>
            <person name="Mikhailova N."/>
            <person name="Pati A."/>
            <person name="Ivanova N."/>
            <person name="Mavromatis K."/>
            <person name="Chen A."/>
            <person name="Palaniappan K."/>
            <person name="Chertkov O."/>
            <person name="Land M."/>
            <person name="Hauser L."/>
            <person name="Chang Y.J."/>
            <person name="Jeffries C.D."/>
            <person name="Brettin T."/>
            <person name="Detter J.C."/>
            <person name="Han C."/>
            <person name="Rohde M."/>
            <person name="Goker M."/>
            <person name="Bristow J."/>
            <person name="Eisen J.A."/>
            <person name="Markowitz V."/>
            <person name="Hugenholtz P."/>
            <person name="Kyrpides N.C."/>
            <person name="Klenk H.P."/>
        </authorList>
    </citation>
    <scope>NUCLEOTIDE SEQUENCE [LARGE SCALE GENOMIC DNA]</scope>
    <source>
        <strain evidence="2">ATCC BAA-972 / CDC 1076 / CIP 108378 / DSM 44985 / JCM 13578</strain>
    </source>
</reference>
<evidence type="ECO:0000313" key="1">
    <source>
        <dbReference type="EMBL" id="ADG99185.1"/>
    </source>
</evidence>
<evidence type="ECO:0000313" key="2">
    <source>
        <dbReference type="Proteomes" id="UP000002247"/>
    </source>
</evidence>
<dbReference type="KEGG" id="srt:Srot_2752"/>
<gene>
    <name evidence="1" type="ordered locus">Srot_2752</name>
</gene>
<dbReference type="HOGENOM" id="CLU_127583_1_0_11"/>
<dbReference type="Proteomes" id="UP000002247">
    <property type="component" value="Chromosome"/>
</dbReference>
<keyword evidence="2" id="KW-1185">Reference proteome</keyword>
<dbReference type="InterPro" id="IPR019719">
    <property type="entry name" value="DUF2599"/>
</dbReference>
<organism evidence="1 2">
    <name type="scientific">Segniliparus rotundus (strain ATCC BAA-972 / CDC 1076 / CIP 108378 / DSM 44985 / JCM 13578)</name>
    <dbReference type="NCBI Taxonomy" id="640132"/>
    <lineage>
        <taxon>Bacteria</taxon>
        <taxon>Bacillati</taxon>
        <taxon>Actinomycetota</taxon>
        <taxon>Actinomycetes</taxon>
        <taxon>Mycobacteriales</taxon>
        <taxon>Segniliparaceae</taxon>
        <taxon>Segniliparus</taxon>
    </lineage>
</organism>
<dbReference type="RefSeq" id="WP_013139634.1">
    <property type="nucleotide sequence ID" value="NC_014168.1"/>
</dbReference>
<dbReference type="Pfam" id="PF10783">
    <property type="entry name" value="DUF2599"/>
    <property type="match status" value="1"/>
</dbReference>
<evidence type="ECO:0008006" key="3">
    <source>
        <dbReference type="Google" id="ProtNLM"/>
    </source>
</evidence>
<dbReference type="EMBL" id="CP001958">
    <property type="protein sequence ID" value="ADG99185.1"/>
    <property type="molecule type" value="Genomic_DNA"/>
</dbReference>
<dbReference type="eggNOG" id="ENOG5033526">
    <property type="taxonomic scope" value="Bacteria"/>
</dbReference>
<dbReference type="STRING" id="640132.Srot_2752"/>
<sequence length="125" mass="13546">MRALFSALIVCAFGGEAAWADPADRGGRWIEHVVWARASDGPSLHVFPTRAGRDAPAELQGAEWDEVLSLAPEADSPGMREQFDCHQSFAKSKESWNLEPWRPAVGGVEMLASGCNPGKRENPAT</sequence>
<dbReference type="OrthoDB" id="4412570at2"/>
<accession>D6ZCZ8</accession>
<proteinExistence type="predicted"/>
<dbReference type="AlphaFoldDB" id="D6ZCZ8"/>